<evidence type="ECO:0000313" key="4">
    <source>
        <dbReference type="Proteomes" id="UP001530400"/>
    </source>
</evidence>
<accession>A0ABD3QJA7</accession>
<dbReference type="AlphaFoldDB" id="A0ABD3QJA7"/>
<evidence type="ECO:0000256" key="2">
    <source>
        <dbReference type="SAM" id="SignalP"/>
    </source>
</evidence>
<organism evidence="3 4">
    <name type="scientific">Cyclotella atomus</name>
    <dbReference type="NCBI Taxonomy" id="382360"/>
    <lineage>
        <taxon>Eukaryota</taxon>
        <taxon>Sar</taxon>
        <taxon>Stramenopiles</taxon>
        <taxon>Ochrophyta</taxon>
        <taxon>Bacillariophyta</taxon>
        <taxon>Coscinodiscophyceae</taxon>
        <taxon>Thalassiosirophycidae</taxon>
        <taxon>Stephanodiscales</taxon>
        <taxon>Stephanodiscaceae</taxon>
        <taxon>Cyclotella</taxon>
    </lineage>
</organism>
<feature type="chain" id="PRO_5044823622" evidence="2">
    <location>
        <begin position="18"/>
        <end position="259"/>
    </location>
</feature>
<dbReference type="Proteomes" id="UP001530400">
    <property type="component" value="Unassembled WGS sequence"/>
</dbReference>
<feature type="signal peptide" evidence="2">
    <location>
        <begin position="1"/>
        <end position="17"/>
    </location>
</feature>
<evidence type="ECO:0000256" key="1">
    <source>
        <dbReference type="SAM" id="MobiDB-lite"/>
    </source>
</evidence>
<feature type="region of interest" description="Disordered" evidence="1">
    <location>
        <begin position="235"/>
        <end position="259"/>
    </location>
</feature>
<proteinExistence type="predicted"/>
<gene>
    <name evidence="3" type="ORF">ACHAWO_009797</name>
</gene>
<protein>
    <submittedName>
        <fullName evidence="3">Uncharacterized protein</fullName>
    </submittedName>
</protein>
<name>A0ABD3QJA7_9STRA</name>
<keyword evidence="4" id="KW-1185">Reference proteome</keyword>
<dbReference type="EMBL" id="JALLPJ020000156">
    <property type="protein sequence ID" value="KAL3800553.1"/>
    <property type="molecule type" value="Genomic_DNA"/>
</dbReference>
<keyword evidence="2" id="KW-0732">Signal</keyword>
<comment type="caution">
    <text evidence="3">The sequence shown here is derived from an EMBL/GenBank/DDBJ whole genome shotgun (WGS) entry which is preliminary data.</text>
</comment>
<sequence>MNLFITAGFLYTSVASAFAPPSKTIWRTSLQSSLRDEIRSSQSIFDNIAYTSRSTSHNTEHNSGYAPISQSTGQVGTYGVIGETFHRNVPIDYNSSKSAKPVFVPHSSTGAGYAPMSNASPNYYYRHVPTDYNACKSFTISQHELEYFQKDASKQQFTPHSSTGAGGSTMSTSAQYHYAPSDYNSCKSFSVSEHQITHYHNDERTAYSRTNTQTVSDRRIMDLNSKAATFVPHSSTGAGGAPMSANSPLYQNGGVERSG</sequence>
<reference evidence="3 4" key="1">
    <citation type="submission" date="2024-10" db="EMBL/GenBank/DDBJ databases">
        <title>Updated reference genomes for cyclostephanoid diatoms.</title>
        <authorList>
            <person name="Roberts W.R."/>
            <person name="Alverson A.J."/>
        </authorList>
    </citation>
    <scope>NUCLEOTIDE SEQUENCE [LARGE SCALE GENOMIC DNA]</scope>
    <source>
        <strain evidence="3 4">AJA010-31</strain>
    </source>
</reference>
<evidence type="ECO:0000313" key="3">
    <source>
        <dbReference type="EMBL" id="KAL3800553.1"/>
    </source>
</evidence>